<gene>
    <name evidence="1" type="ORF">HNR59_004164</name>
</gene>
<dbReference type="Proteomes" id="UP000533306">
    <property type="component" value="Unassembled WGS sequence"/>
</dbReference>
<name>A0A7W9S864_9HYPH</name>
<dbReference type="EMBL" id="JACHEU010000010">
    <property type="protein sequence ID" value="MBB6014768.1"/>
    <property type="molecule type" value="Genomic_DNA"/>
</dbReference>
<dbReference type="AlphaFoldDB" id="A0A7W9S864"/>
<keyword evidence="2" id="KW-1185">Reference proteome</keyword>
<dbReference type="RefSeq" id="WP_246374895.1">
    <property type="nucleotide sequence ID" value="NZ_JACHEU010000010.1"/>
</dbReference>
<reference evidence="1 2" key="1">
    <citation type="submission" date="2020-08" db="EMBL/GenBank/DDBJ databases">
        <title>Genomic Encyclopedia of Type Strains, Phase IV (KMG-IV): sequencing the most valuable type-strain genomes for metagenomic binning, comparative biology and taxonomic classification.</title>
        <authorList>
            <person name="Goeker M."/>
        </authorList>
    </citation>
    <scope>NUCLEOTIDE SEQUENCE [LARGE SCALE GENOMIC DNA]</scope>
    <source>
        <strain evidence="1 2">DSM 11099</strain>
    </source>
</reference>
<sequence length="81" mass="8548">MLRLSLLFGTAAAALTLLVTPYLADRTAHQLSRAEPAGLDFMSTGSVARGTNTYTMRRSVLQASNTGVCIIRANGSRSGDC</sequence>
<proteinExistence type="predicted"/>
<comment type="caution">
    <text evidence="1">The sequence shown here is derived from an EMBL/GenBank/DDBJ whole genome shotgun (WGS) entry which is preliminary data.</text>
</comment>
<protein>
    <submittedName>
        <fullName evidence="1">Uncharacterized protein</fullName>
    </submittedName>
</protein>
<evidence type="ECO:0000313" key="2">
    <source>
        <dbReference type="Proteomes" id="UP000533306"/>
    </source>
</evidence>
<evidence type="ECO:0000313" key="1">
    <source>
        <dbReference type="EMBL" id="MBB6014768.1"/>
    </source>
</evidence>
<accession>A0A7W9S864</accession>
<organism evidence="1 2">
    <name type="scientific">Aquamicrobium lusatiense</name>
    <dbReference type="NCBI Taxonomy" id="89772"/>
    <lineage>
        <taxon>Bacteria</taxon>
        <taxon>Pseudomonadati</taxon>
        <taxon>Pseudomonadota</taxon>
        <taxon>Alphaproteobacteria</taxon>
        <taxon>Hyphomicrobiales</taxon>
        <taxon>Phyllobacteriaceae</taxon>
        <taxon>Aquamicrobium</taxon>
    </lineage>
</organism>